<gene>
    <name evidence="8" type="ORF">MZV50_12170</name>
</gene>
<keyword evidence="6" id="KW-0106">Calcium</keyword>
<dbReference type="Pfam" id="PF07519">
    <property type="entry name" value="Tannase"/>
    <property type="match status" value="1"/>
</dbReference>
<evidence type="ECO:0000256" key="6">
    <source>
        <dbReference type="ARBA" id="ARBA00022837"/>
    </source>
</evidence>
<dbReference type="GO" id="GO:0016787">
    <property type="term" value="F:hydrolase activity"/>
    <property type="evidence" value="ECO:0007669"/>
    <property type="project" value="UniProtKB-KW"/>
</dbReference>
<evidence type="ECO:0000256" key="7">
    <source>
        <dbReference type="ARBA" id="ARBA00023157"/>
    </source>
</evidence>
<dbReference type="SUPFAM" id="SSF53474">
    <property type="entry name" value="alpha/beta-Hydrolases"/>
    <property type="match status" value="1"/>
</dbReference>
<keyword evidence="7" id="KW-1015">Disulfide bond</keyword>
<evidence type="ECO:0000313" key="9">
    <source>
        <dbReference type="Proteomes" id="UP001057520"/>
    </source>
</evidence>
<reference evidence="8 9" key="1">
    <citation type="submission" date="2022-04" db="EMBL/GenBank/DDBJ databases">
        <title>Genome sequence of soybean root-associated Caulobacter segnis RL271.</title>
        <authorList>
            <person name="Longley R."/>
            <person name="Bonito G."/>
            <person name="Trigodet F."/>
            <person name="Crosson S."/>
            <person name="Fiebig A."/>
        </authorList>
    </citation>
    <scope>NUCLEOTIDE SEQUENCE [LARGE SCALE GENOMIC DNA]</scope>
    <source>
        <strain evidence="8 9">RL271</strain>
    </source>
</reference>
<organism evidence="8 9">
    <name type="scientific">Caulobacter segnis</name>
    <dbReference type="NCBI Taxonomy" id="88688"/>
    <lineage>
        <taxon>Bacteria</taxon>
        <taxon>Pseudomonadati</taxon>
        <taxon>Pseudomonadota</taxon>
        <taxon>Alphaproteobacteria</taxon>
        <taxon>Caulobacterales</taxon>
        <taxon>Caulobacteraceae</taxon>
        <taxon>Caulobacter</taxon>
    </lineage>
</organism>
<evidence type="ECO:0000256" key="5">
    <source>
        <dbReference type="ARBA" id="ARBA00022801"/>
    </source>
</evidence>
<keyword evidence="4" id="KW-0732">Signal</keyword>
<evidence type="ECO:0000256" key="2">
    <source>
        <dbReference type="ARBA" id="ARBA00022487"/>
    </source>
</evidence>
<evidence type="ECO:0000256" key="3">
    <source>
        <dbReference type="ARBA" id="ARBA00022723"/>
    </source>
</evidence>
<sequence length="522" mass="54549">MIEAMVALAMAATPAGQSPKTACGDLAGFTVEAARIGLPTTGAKVTSASADPAGVCVVKGAIAPVDPAAPPINFQINLPAAWNGKAVQIGGGGYDGFLVSGRSPSFLPKDKERVATGYATFGSDSGHQGGGGDPRLAVGDASFAMNEEAWINFGHAQIKKTRDVAVAVMGRFYGTGPRRLYFYGNSQGGHEGLIAAQRFPADYDGVVAIHPAYNFTALQLSGLNLAKHLYAPGAWISPAKTRLIGDAVVAKCDGLDGLMDGVVSNVAACRAAFDVRTLRCPGDSESDGCLTSAQVKAAIAISQPTRFGMVISGGDTFGGWPILEGAFGKGSFFGLGFRSVPGKPPTGQDAFGFLMADQGVRYMMVRDPAYDSLAFEPTQHRAAVARSAELVDASSTDLDPFRARGGKLLLMHGTVDMAIPPSNSIAYYQRLSARYGTALPGFLRFYIAPGFGHGDGPFPVSWNSLEALDHWVEAGQAPGPQTIADTSPDGGGRARPLCEFPRWPRYDGKGDPNRADSFACVN</sequence>
<dbReference type="InterPro" id="IPR011118">
    <property type="entry name" value="Tannase/feruloyl_esterase"/>
</dbReference>
<dbReference type="InterPro" id="IPR029058">
    <property type="entry name" value="AB_hydrolase_fold"/>
</dbReference>
<dbReference type="Proteomes" id="UP001057520">
    <property type="component" value="Chromosome"/>
</dbReference>
<keyword evidence="2" id="KW-0719">Serine esterase</keyword>
<dbReference type="PANTHER" id="PTHR33938:SF15">
    <property type="entry name" value="FERULOYL ESTERASE B-RELATED"/>
    <property type="match status" value="1"/>
</dbReference>
<dbReference type="Gene3D" id="3.40.50.1820">
    <property type="entry name" value="alpha/beta hydrolase"/>
    <property type="match status" value="2"/>
</dbReference>
<comment type="similarity">
    <text evidence="1">Belongs to the tannase family.</text>
</comment>
<keyword evidence="3" id="KW-0479">Metal-binding</keyword>
<evidence type="ECO:0000256" key="4">
    <source>
        <dbReference type="ARBA" id="ARBA00022729"/>
    </source>
</evidence>
<dbReference type="EMBL" id="CP096040">
    <property type="protein sequence ID" value="USQ98240.1"/>
    <property type="molecule type" value="Genomic_DNA"/>
</dbReference>
<name>A0ABY4ZZY7_9CAUL</name>
<protein>
    <submittedName>
        <fullName evidence="8">Tannase/feruloyl esterase family alpha/beta hydrolase</fullName>
    </submittedName>
</protein>
<evidence type="ECO:0000256" key="1">
    <source>
        <dbReference type="ARBA" id="ARBA00006249"/>
    </source>
</evidence>
<dbReference type="PANTHER" id="PTHR33938">
    <property type="entry name" value="FERULOYL ESTERASE B-RELATED"/>
    <property type="match status" value="1"/>
</dbReference>
<evidence type="ECO:0000313" key="8">
    <source>
        <dbReference type="EMBL" id="USQ98240.1"/>
    </source>
</evidence>
<proteinExistence type="inferred from homology"/>
<keyword evidence="5 8" id="KW-0378">Hydrolase</keyword>
<keyword evidence="9" id="KW-1185">Reference proteome</keyword>
<accession>A0ABY4ZZY7</accession>